<evidence type="ECO:0000313" key="2">
    <source>
        <dbReference type="EMBL" id="TKT93514.1"/>
    </source>
</evidence>
<feature type="transmembrane region" description="Helical" evidence="1">
    <location>
        <begin position="229"/>
        <end position="253"/>
    </location>
</feature>
<dbReference type="EMBL" id="SZVO01000002">
    <property type="protein sequence ID" value="TKT93514.1"/>
    <property type="molecule type" value="Genomic_DNA"/>
</dbReference>
<dbReference type="OrthoDB" id="1488843at2"/>
<keyword evidence="1" id="KW-0812">Transmembrane</keyword>
<feature type="transmembrane region" description="Helical" evidence="1">
    <location>
        <begin position="259"/>
        <end position="292"/>
    </location>
</feature>
<protein>
    <submittedName>
        <fullName evidence="2">Uncharacterized protein</fullName>
    </submittedName>
</protein>
<dbReference type="RefSeq" id="WP_137339189.1">
    <property type="nucleotide sequence ID" value="NZ_BSQH01000017.1"/>
</dbReference>
<name>A0A4U6DFY4_9BACT</name>
<keyword evidence="1" id="KW-1133">Transmembrane helix</keyword>
<evidence type="ECO:0000313" key="3">
    <source>
        <dbReference type="Proteomes" id="UP000304900"/>
    </source>
</evidence>
<gene>
    <name evidence="2" type="ORF">FDK13_06630</name>
</gene>
<dbReference type="AlphaFoldDB" id="A0A4U6DFY4"/>
<keyword evidence="3" id="KW-1185">Reference proteome</keyword>
<proteinExistence type="predicted"/>
<evidence type="ECO:0000256" key="1">
    <source>
        <dbReference type="SAM" id="Phobius"/>
    </source>
</evidence>
<sequence>MIPITVQNRPFSSDYITGLMLPDGIFEATLGRQQLNAYFSNTGASTQTNLKIYVESTSHPGIIITPSTHTVGSLLAGASSLQSWEVNVGNAPAGKHYISFIAENASGRSRIIKRIFITKVSFNEASNSFSAETPEGIITVTINELWTSKDEYDNCDCKKGGRKYSEKAISQTIINDALSALKKLDINDFKDCPPQTLLIKNISAGIVYSPGFTGQYGELPYQDPWWKTLLAILAAILFIAAFVVAAAFGVVVTGGGAGIAISAVITCCSVPFFAAVGLAVGALTSAILSSALDSRDPFRRGQDNTLPGAGELTIGEALEFEIDYIEPIQLGKPYKIGTKWNYSRITKDSSAVERSYSYEVAETNSNIHVLSKYEIDAPDVVKVYLQKEKPFIVRAKFYDENEKLLRGPQLFVKCFLQRKSDNKIISFMLEDSGNGPDEKASEGTYTGIHYFSRLDDGYWRMYVIAQDVNYADEDMAPDDAAQIIGGQVLTHQLEVNYSGGTCPLVPDGEVHVIG</sequence>
<comment type="caution">
    <text evidence="2">The sequence shown here is derived from an EMBL/GenBank/DDBJ whole genome shotgun (WGS) entry which is preliminary data.</text>
</comment>
<organism evidence="2 3">
    <name type="scientific">Dyadobacter frigoris</name>
    <dbReference type="NCBI Taxonomy" id="2576211"/>
    <lineage>
        <taxon>Bacteria</taxon>
        <taxon>Pseudomonadati</taxon>
        <taxon>Bacteroidota</taxon>
        <taxon>Cytophagia</taxon>
        <taxon>Cytophagales</taxon>
        <taxon>Spirosomataceae</taxon>
        <taxon>Dyadobacter</taxon>
    </lineage>
</organism>
<accession>A0A4U6DFY4</accession>
<keyword evidence="1" id="KW-0472">Membrane</keyword>
<reference evidence="2 3" key="1">
    <citation type="submission" date="2019-05" db="EMBL/GenBank/DDBJ databases">
        <title>Dyadobacter AR-3-8 sp. nov., isolated from arctic soil.</title>
        <authorList>
            <person name="Chaudhary D.K."/>
        </authorList>
    </citation>
    <scope>NUCLEOTIDE SEQUENCE [LARGE SCALE GENOMIC DNA]</scope>
    <source>
        <strain evidence="2 3">AR-3-8</strain>
    </source>
</reference>
<dbReference type="Proteomes" id="UP000304900">
    <property type="component" value="Unassembled WGS sequence"/>
</dbReference>